<protein>
    <submittedName>
        <fullName evidence="1">Uncharacterized protein</fullName>
    </submittedName>
</protein>
<comment type="caution">
    <text evidence="1">The sequence shown here is derived from an EMBL/GenBank/DDBJ whole genome shotgun (WGS) entry which is preliminary data.</text>
</comment>
<evidence type="ECO:0000313" key="2">
    <source>
        <dbReference type="Proteomes" id="UP001448207"/>
    </source>
</evidence>
<gene>
    <name evidence="1" type="ORF">J3Q64DRAFT_1746803</name>
</gene>
<name>A0ABR3AWG6_PHYBL</name>
<sequence length="791" mass="88693">MAPFKPAWTYLVSKDLVSANDAIVYSQPLSQNSQLNSIKQESTLQPVTSLKPLSDNTLLHTQLINNNTTLQLRLLGTTQPERVVNIEYHVRLLHLIIITTTPNTVCWLLTLDGRLIRQELPPNEIWAGTMTAKSTIVHTIQSFRHTAPLTFSVTDEGLVSLAGEDGTRVYLQYKPAVLPSAQHIQTIYKDKSWCEYKSESKHTFWPLLAFQSFGSWIGWQAAEGTDKASQKHAMILASHRKNAQEEVSIALRKDRRLEVCVSGPSALQKIAQPLPWLQEDGKLEYPEEPDVLESFPGGLPNERRADSLNSLASFAEHPKMVLVPTGGGLTLVVYSDIGVPCFLVYTLPKDSILMELTQTVPHPSKDTLLDMDVRIHETTLDFELVGLWKHAKDDRSAVRTVRWSAADKGLFHPRWRTVMPTCSTNTFDAVRYLKDGTVVLASATSVGSVFPLSYLEASFLYHTKQKEDSLMAECFSPLEDVVADHEIDTPSRQELASLFQQPPTDPEKLQEMLRTTYTSPISDLSSLGLKTPTSPATVVALRSLVHVLVSPNTNLASKSPWFNLWRPDTAKFIIQVRHRLLLSVVSIVTTPQTLAIQQAYDCLEWVTRQAVYPALVDSVDYGVDVVHALLPIYPRLPVSLCLKIESLGDAPTATQLANEFLDPSVAKECLDLTTAEREFLALRHVQKCIPSRLEEAMETLVAMPLTPQRQVWISRWLEAAYAAEEYDLICSSNIEPVNKTGGSGRLTWEELSFAYYALRQQDSKANQSMKEYLNKARPMDDHLKTFFTTPM</sequence>
<proteinExistence type="predicted"/>
<organism evidence="1 2">
    <name type="scientific">Phycomyces blakesleeanus</name>
    <dbReference type="NCBI Taxonomy" id="4837"/>
    <lineage>
        <taxon>Eukaryota</taxon>
        <taxon>Fungi</taxon>
        <taxon>Fungi incertae sedis</taxon>
        <taxon>Mucoromycota</taxon>
        <taxon>Mucoromycotina</taxon>
        <taxon>Mucoromycetes</taxon>
        <taxon>Mucorales</taxon>
        <taxon>Phycomycetaceae</taxon>
        <taxon>Phycomyces</taxon>
    </lineage>
</organism>
<evidence type="ECO:0000313" key="1">
    <source>
        <dbReference type="EMBL" id="KAL0084267.1"/>
    </source>
</evidence>
<reference evidence="1 2" key="1">
    <citation type="submission" date="2024-04" db="EMBL/GenBank/DDBJ databases">
        <title>Symmetric and asymmetric DNA N6-adenine methylation regulates different biological responses in Mucorales.</title>
        <authorList>
            <consortium name="Lawrence Berkeley National Laboratory"/>
            <person name="Lax C."/>
            <person name="Mondo S.J."/>
            <person name="Osorio-Concepcion M."/>
            <person name="Muszewska A."/>
            <person name="Corrochano-Luque M."/>
            <person name="Gutierrez G."/>
            <person name="Riley R."/>
            <person name="Lipzen A."/>
            <person name="Guo J."/>
            <person name="Hundley H."/>
            <person name="Amirebrahimi M."/>
            <person name="Ng V."/>
            <person name="Lorenzo-Gutierrez D."/>
            <person name="Binder U."/>
            <person name="Yang J."/>
            <person name="Song Y."/>
            <person name="Canovas D."/>
            <person name="Navarro E."/>
            <person name="Freitag M."/>
            <person name="Gabaldon T."/>
            <person name="Grigoriev I.V."/>
            <person name="Corrochano L.M."/>
            <person name="Nicolas F.E."/>
            <person name="Garre V."/>
        </authorList>
    </citation>
    <scope>NUCLEOTIDE SEQUENCE [LARGE SCALE GENOMIC DNA]</scope>
    <source>
        <strain evidence="1 2">L51</strain>
    </source>
</reference>
<accession>A0ABR3AWG6</accession>
<keyword evidence="2" id="KW-1185">Reference proteome</keyword>
<dbReference type="Proteomes" id="UP001448207">
    <property type="component" value="Unassembled WGS sequence"/>
</dbReference>
<dbReference type="EMBL" id="JBCLYO010000012">
    <property type="protein sequence ID" value="KAL0084267.1"/>
    <property type="molecule type" value="Genomic_DNA"/>
</dbReference>